<dbReference type="InterPro" id="IPR000587">
    <property type="entry name" value="Creatinase_N"/>
</dbReference>
<dbReference type="Pfam" id="PF00557">
    <property type="entry name" value="Peptidase_M24"/>
    <property type="match status" value="1"/>
</dbReference>
<dbReference type="EMBL" id="BONZ01000055">
    <property type="protein sequence ID" value="GIH17493.1"/>
    <property type="molecule type" value="Genomic_DNA"/>
</dbReference>
<dbReference type="GO" id="GO:0004177">
    <property type="term" value="F:aminopeptidase activity"/>
    <property type="evidence" value="ECO:0007669"/>
    <property type="project" value="UniProtKB-KW"/>
</dbReference>
<evidence type="ECO:0000313" key="3">
    <source>
        <dbReference type="EMBL" id="GIH17493.1"/>
    </source>
</evidence>
<dbReference type="Proteomes" id="UP000642748">
    <property type="component" value="Unassembled WGS sequence"/>
</dbReference>
<dbReference type="InterPro" id="IPR000994">
    <property type="entry name" value="Pept_M24"/>
</dbReference>
<dbReference type="AlphaFoldDB" id="A0A8J3QVA6"/>
<evidence type="ECO:0000259" key="1">
    <source>
        <dbReference type="Pfam" id="PF00557"/>
    </source>
</evidence>
<feature type="domain" description="Creatinase N-terminal" evidence="2">
    <location>
        <begin position="37"/>
        <end position="160"/>
    </location>
</feature>
<sequence>MAQAQTTQAQKAQAQTAQAQRSQRLPVDFYRSIQDGVRAALADAGLDAILADDASDVAYLTGFFHHPGERPVALLLGVDGTATLLLPELEREHAEWQNTAAELVSYPEFPGVRPPFEFLGEVAGRVGYAGSMSVARLAEVTAAFGKATLVRTDVVTRARLVKRPEEIALHAEAARITDLMLSAGRTLIADAIESGGQLPSEAELAGYVGSVGTRTMYAEHTDVVVVSPLAGGLVYAGANSAHPHGLPSGYRLRPGEVFMLSLGCAVGGRFVEGERTFILGEPTADQRRYYEAVREAQQTGTEALRPGVRCADVNRACLDVIRGQGLGGFLRHRQGHGIGLGMHEPPWLEDGDDTVLETGMIVSNEPGIYVPEHGGYRISDSMLLTEDGARPFTAYPRGLDDVIIPV</sequence>
<proteinExistence type="predicted"/>
<dbReference type="PANTHER" id="PTHR46112:SF2">
    <property type="entry name" value="XAA-PRO AMINOPEPTIDASE P-RELATED"/>
    <property type="match status" value="1"/>
</dbReference>
<reference evidence="3" key="1">
    <citation type="submission" date="2021-01" db="EMBL/GenBank/DDBJ databases">
        <title>Whole genome shotgun sequence of Rugosimonospora africana NBRC 104875.</title>
        <authorList>
            <person name="Komaki H."/>
            <person name="Tamura T."/>
        </authorList>
    </citation>
    <scope>NUCLEOTIDE SEQUENCE</scope>
    <source>
        <strain evidence="3">NBRC 104875</strain>
    </source>
</reference>
<keyword evidence="3" id="KW-0031">Aminopeptidase</keyword>
<keyword evidence="3" id="KW-0378">Hydrolase</keyword>
<dbReference type="InterPro" id="IPR036005">
    <property type="entry name" value="Creatinase/aminopeptidase-like"/>
</dbReference>
<feature type="domain" description="Peptidase M24" evidence="1">
    <location>
        <begin position="171"/>
        <end position="386"/>
    </location>
</feature>
<gene>
    <name evidence="3" type="ORF">Raf01_56650</name>
</gene>
<evidence type="ECO:0000313" key="4">
    <source>
        <dbReference type="Proteomes" id="UP000642748"/>
    </source>
</evidence>
<dbReference type="Gene3D" id="3.90.230.10">
    <property type="entry name" value="Creatinase/methionine aminopeptidase superfamily"/>
    <property type="match status" value="1"/>
</dbReference>
<dbReference type="InterPro" id="IPR029149">
    <property type="entry name" value="Creatin/AminoP/Spt16_N"/>
</dbReference>
<dbReference type="RefSeq" id="WP_203921047.1">
    <property type="nucleotide sequence ID" value="NZ_BONZ01000055.1"/>
</dbReference>
<evidence type="ECO:0000259" key="2">
    <source>
        <dbReference type="Pfam" id="PF01321"/>
    </source>
</evidence>
<comment type="caution">
    <text evidence="3">The sequence shown here is derived from an EMBL/GenBank/DDBJ whole genome shotgun (WGS) entry which is preliminary data.</text>
</comment>
<dbReference type="Gene3D" id="3.40.350.10">
    <property type="entry name" value="Creatinase/prolidase N-terminal domain"/>
    <property type="match status" value="1"/>
</dbReference>
<accession>A0A8J3QVA6</accession>
<name>A0A8J3QVA6_9ACTN</name>
<dbReference type="SUPFAM" id="SSF53092">
    <property type="entry name" value="Creatinase/prolidase N-terminal domain"/>
    <property type="match status" value="1"/>
</dbReference>
<dbReference type="Pfam" id="PF01321">
    <property type="entry name" value="Creatinase_N"/>
    <property type="match status" value="1"/>
</dbReference>
<keyword evidence="3" id="KW-0645">Protease</keyword>
<organism evidence="3 4">
    <name type="scientific">Rugosimonospora africana</name>
    <dbReference type="NCBI Taxonomy" id="556532"/>
    <lineage>
        <taxon>Bacteria</taxon>
        <taxon>Bacillati</taxon>
        <taxon>Actinomycetota</taxon>
        <taxon>Actinomycetes</taxon>
        <taxon>Micromonosporales</taxon>
        <taxon>Micromonosporaceae</taxon>
        <taxon>Rugosimonospora</taxon>
    </lineage>
</organism>
<dbReference type="InterPro" id="IPR050659">
    <property type="entry name" value="Peptidase_M24B"/>
</dbReference>
<dbReference type="PANTHER" id="PTHR46112">
    <property type="entry name" value="AMINOPEPTIDASE"/>
    <property type="match status" value="1"/>
</dbReference>
<protein>
    <submittedName>
        <fullName evidence="3">Xaa-Pro aminopeptidase</fullName>
    </submittedName>
</protein>
<dbReference type="SUPFAM" id="SSF55920">
    <property type="entry name" value="Creatinase/aminopeptidase"/>
    <property type="match status" value="1"/>
</dbReference>
<keyword evidence="4" id="KW-1185">Reference proteome</keyword>